<evidence type="ECO:0000313" key="5">
    <source>
        <dbReference type="EMBL" id="QMU28388.1"/>
    </source>
</evidence>
<dbReference type="KEGG" id="add:HUW48_10225"/>
<protein>
    <submittedName>
        <fullName evidence="5">Metallophosphoesterase</fullName>
    </submittedName>
</protein>
<keyword evidence="3" id="KW-1133">Transmembrane helix</keyword>
<gene>
    <name evidence="5" type="ORF">HUW48_10225</name>
</gene>
<reference evidence="5 6" key="1">
    <citation type="submission" date="2020-06" db="EMBL/GenBank/DDBJ databases">
        <authorList>
            <person name="Hwang Y.J."/>
        </authorList>
    </citation>
    <scope>NUCLEOTIDE SEQUENCE [LARGE SCALE GENOMIC DNA]</scope>
    <source>
        <strain evidence="5 6">KUDC8001</strain>
    </source>
</reference>
<dbReference type="Pfam" id="PF00149">
    <property type="entry name" value="Metallophos"/>
    <property type="match status" value="1"/>
</dbReference>
<dbReference type="Proteomes" id="UP000514509">
    <property type="component" value="Chromosome"/>
</dbReference>
<name>A0A7L7L6F5_9BACT</name>
<keyword evidence="2" id="KW-0378">Hydrolase</keyword>
<dbReference type="PANTHER" id="PTHR10161">
    <property type="entry name" value="TARTRATE-RESISTANT ACID PHOSPHATASE TYPE 5"/>
    <property type="match status" value="1"/>
</dbReference>
<dbReference type="SUPFAM" id="SSF56300">
    <property type="entry name" value="Metallo-dependent phosphatases"/>
    <property type="match status" value="1"/>
</dbReference>
<keyword evidence="1" id="KW-0732">Signal</keyword>
<feature type="transmembrane region" description="Helical" evidence="3">
    <location>
        <begin position="6"/>
        <end position="24"/>
    </location>
</feature>
<dbReference type="AlphaFoldDB" id="A0A7L7L6F5"/>
<evidence type="ECO:0000259" key="4">
    <source>
        <dbReference type="Pfam" id="PF00149"/>
    </source>
</evidence>
<organism evidence="5 6">
    <name type="scientific">Adhaeribacter radiodurans</name>
    <dbReference type="NCBI Taxonomy" id="2745197"/>
    <lineage>
        <taxon>Bacteria</taxon>
        <taxon>Pseudomonadati</taxon>
        <taxon>Bacteroidota</taxon>
        <taxon>Cytophagia</taxon>
        <taxon>Cytophagales</taxon>
        <taxon>Hymenobacteraceae</taxon>
        <taxon>Adhaeribacter</taxon>
    </lineage>
</organism>
<dbReference type="PANTHER" id="PTHR10161:SF14">
    <property type="entry name" value="TARTRATE-RESISTANT ACID PHOSPHATASE TYPE 5"/>
    <property type="match status" value="1"/>
</dbReference>
<accession>A0A7L7L6F5</accession>
<dbReference type="InterPro" id="IPR004843">
    <property type="entry name" value="Calcineurin-like_PHP"/>
</dbReference>
<reference evidence="5 6" key="2">
    <citation type="submission" date="2020-08" db="EMBL/GenBank/DDBJ databases">
        <title>Adhaeribacter dokdonensis sp. nov., isolated from the rhizosphere of Elymus tsukushiensis, a plant native to the Dokdo Islands, Republic of Korea.</title>
        <authorList>
            <person name="Ghim S.Y."/>
        </authorList>
    </citation>
    <scope>NUCLEOTIDE SEQUENCE [LARGE SCALE GENOMIC DNA]</scope>
    <source>
        <strain evidence="5 6">KUDC8001</strain>
    </source>
</reference>
<dbReference type="EMBL" id="CP055153">
    <property type="protein sequence ID" value="QMU28388.1"/>
    <property type="molecule type" value="Genomic_DNA"/>
</dbReference>
<evidence type="ECO:0000256" key="3">
    <source>
        <dbReference type="SAM" id="Phobius"/>
    </source>
</evidence>
<dbReference type="Gene3D" id="3.60.21.10">
    <property type="match status" value="2"/>
</dbReference>
<proteinExistence type="predicted"/>
<evidence type="ECO:0000256" key="2">
    <source>
        <dbReference type="ARBA" id="ARBA00022801"/>
    </source>
</evidence>
<keyword evidence="6" id="KW-1185">Reference proteome</keyword>
<dbReference type="InterPro" id="IPR051558">
    <property type="entry name" value="Metallophosphoesterase_PAP"/>
</dbReference>
<keyword evidence="3" id="KW-0812">Transmembrane</keyword>
<sequence length="401" mass="46186">MHIPEYILPALLLLVVAIGLYAWYRERHLRYKPYYKQKANSFFSDAPSYPKQAPQHSICLIGDTGNITDAQNDPVVKLLRTWLTENPDNGTLIFLGDNIYPVGLPPIGHKTRAIAEKRLKVQLDLVREYPGQVFFISGNHDWNKGRANGLEYVLRQEEYITKYLNRPHCYLPAGGCPGPVVRHLSENIMLIFINTQWWVQKGVRPIGKTFNCSTQSEADFFRQLEELLVLYPQKQIIIAAHHPLYSNAMHGGKFTLKQHLFPLTAAHKKFYVPLPVAGSIYPVYRKLYGPEEDMSNPRYRRLRRKLLQIFHKHKNIIYAAGHDHNLQYFAIKNNHYLVSGSGSKTAFVQSGGRATFVHEHKGFFVVDYFNSENIWLSALEPPRPGTPDKYTVAFRKKMNPL</sequence>
<dbReference type="GO" id="GO:0016787">
    <property type="term" value="F:hydrolase activity"/>
    <property type="evidence" value="ECO:0007669"/>
    <property type="project" value="UniProtKB-KW"/>
</dbReference>
<feature type="domain" description="Calcineurin-like phosphoesterase" evidence="4">
    <location>
        <begin position="58"/>
        <end position="257"/>
    </location>
</feature>
<keyword evidence="3" id="KW-0472">Membrane</keyword>
<evidence type="ECO:0000256" key="1">
    <source>
        <dbReference type="ARBA" id="ARBA00022729"/>
    </source>
</evidence>
<dbReference type="RefSeq" id="WP_182415575.1">
    <property type="nucleotide sequence ID" value="NZ_CP055153.1"/>
</dbReference>
<evidence type="ECO:0000313" key="6">
    <source>
        <dbReference type="Proteomes" id="UP000514509"/>
    </source>
</evidence>
<dbReference type="InterPro" id="IPR029052">
    <property type="entry name" value="Metallo-depent_PP-like"/>
</dbReference>